<evidence type="ECO:0000313" key="2">
    <source>
        <dbReference type="Proteomes" id="UP000019376"/>
    </source>
</evidence>
<dbReference type="AlphaFoldDB" id="S8ASB5"/>
<dbReference type="HOGENOM" id="CLU_1343663_0_0_1"/>
<dbReference type="EMBL" id="KB644411">
    <property type="protein sequence ID" value="EPS28948.1"/>
    <property type="molecule type" value="Genomic_DNA"/>
</dbReference>
<organism evidence="1 2">
    <name type="scientific">Penicillium oxalicum (strain 114-2 / CGMCC 5302)</name>
    <name type="common">Penicillium decumbens</name>
    <dbReference type="NCBI Taxonomy" id="933388"/>
    <lineage>
        <taxon>Eukaryota</taxon>
        <taxon>Fungi</taxon>
        <taxon>Dikarya</taxon>
        <taxon>Ascomycota</taxon>
        <taxon>Pezizomycotina</taxon>
        <taxon>Eurotiomycetes</taxon>
        <taxon>Eurotiomycetidae</taxon>
        <taxon>Eurotiales</taxon>
        <taxon>Aspergillaceae</taxon>
        <taxon>Penicillium</taxon>
    </lineage>
</organism>
<reference evidence="1 2" key="1">
    <citation type="journal article" date="2013" name="PLoS ONE">
        <title>Genomic and secretomic analyses reveal unique features of the lignocellulolytic enzyme system of Penicillium decumbens.</title>
        <authorList>
            <person name="Liu G."/>
            <person name="Zhang L."/>
            <person name="Wei X."/>
            <person name="Zou G."/>
            <person name="Qin Y."/>
            <person name="Ma L."/>
            <person name="Li J."/>
            <person name="Zheng H."/>
            <person name="Wang S."/>
            <person name="Wang C."/>
            <person name="Xun L."/>
            <person name="Zhao G.-P."/>
            <person name="Zhou Z."/>
            <person name="Qu Y."/>
        </authorList>
    </citation>
    <scope>NUCLEOTIDE SEQUENCE [LARGE SCALE GENOMIC DNA]</scope>
    <source>
        <strain evidence="2">114-2 / CGMCC 5302</strain>
    </source>
</reference>
<sequence length="204" mass="22526">MALAGSDVAKVWRNQPLETRYRTGVGVEQYDLSTKRPQHCKGHSPADSSPDDSFMTLQCQTSPSKLLPPNGRLFIGLCDLEDGMVEDCTRIVFSTYSVLSLSTVRHYPSKIPSCKFTHLHPINFIQYSQGPPPPPDINLIGGNKQNFQMNKEKESSASDTEAVSGIKLLSVRGGVTAKVIQPPTHRTLPQRNSSIILSSVPFWM</sequence>
<gene>
    <name evidence="1" type="ORF">PDE_03894</name>
</gene>
<evidence type="ECO:0000313" key="1">
    <source>
        <dbReference type="EMBL" id="EPS28948.1"/>
    </source>
</evidence>
<proteinExistence type="predicted"/>
<keyword evidence="2" id="KW-1185">Reference proteome</keyword>
<protein>
    <submittedName>
        <fullName evidence="1">Uncharacterized protein</fullName>
    </submittedName>
</protein>
<name>S8ASB5_PENO1</name>
<dbReference type="Proteomes" id="UP000019376">
    <property type="component" value="Unassembled WGS sequence"/>
</dbReference>
<accession>S8ASB5</accession>